<dbReference type="InterPro" id="IPR035965">
    <property type="entry name" value="PAS-like_dom_sf"/>
</dbReference>
<dbReference type="InterPro" id="IPR039420">
    <property type="entry name" value="WalR-like"/>
</dbReference>
<feature type="domain" description="Response regulatory" evidence="3">
    <location>
        <begin position="12"/>
        <end position="128"/>
    </location>
</feature>
<dbReference type="SUPFAM" id="SSF52172">
    <property type="entry name" value="CheY-like"/>
    <property type="match status" value="1"/>
</dbReference>
<dbReference type="CDD" id="cd00130">
    <property type="entry name" value="PAS"/>
    <property type="match status" value="1"/>
</dbReference>
<evidence type="ECO:0000256" key="1">
    <source>
        <dbReference type="ARBA" id="ARBA00023125"/>
    </source>
</evidence>
<dbReference type="Gene3D" id="3.40.50.2300">
    <property type="match status" value="1"/>
</dbReference>
<reference evidence="5" key="1">
    <citation type="journal article" date="2019" name="PLoS Negl. Trop. Dis.">
        <title>Revisiting the worldwide diversity of Leptospira species in the environment.</title>
        <authorList>
            <person name="Vincent A.T."/>
            <person name="Schiettekatte O."/>
            <person name="Bourhy P."/>
            <person name="Veyrier F.J."/>
            <person name="Picardeau M."/>
        </authorList>
    </citation>
    <scope>NUCLEOTIDE SEQUENCE [LARGE SCALE GENOMIC DNA]</scope>
    <source>
        <strain evidence="5">201702692</strain>
    </source>
</reference>
<dbReference type="OrthoDB" id="9808843at2"/>
<dbReference type="SUPFAM" id="SSF55785">
    <property type="entry name" value="PYP-like sensor domain (PAS domain)"/>
    <property type="match status" value="1"/>
</dbReference>
<dbReference type="GO" id="GO:0005829">
    <property type="term" value="C:cytosol"/>
    <property type="evidence" value="ECO:0007669"/>
    <property type="project" value="TreeGrafter"/>
</dbReference>
<proteinExistence type="predicted"/>
<feature type="modified residue" description="4-aspartylphosphate" evidence="2">
    <location>
        <position position="63"/>
    </location>
</feature>
<accession>A0A4R9J5H8</accession>
<dbReference type="PANTHER" id="PTHR48111:SF26">
    <property type="entry name" value="STAGE 0 SPORULATION PROTEIN A HOMOLOG"/>
    <property type="match status" value="1"/>
</dbReference>
<evidence type="ECO:0000259" key="4">
    <source>
        <dbReference type="PROSITE" id="PS50112"/>
    </source>
</evidence>
<dbReference type="Pfam" id="PF13426">
    <property type="entry name" value="PAS_9"/>
    <property type="match status" value="1"/>
</dbReference>
<dbReference type="PROSITE" id="PS50110">
    <property type="entry name" value="RESPONSE_REGULATORY"/>
    <property type="match status" value="1"/>
</dbReference>
<dbReference type="SMART" id="SM00448">
    <property type="entry name" value="REC"/>
    <property type="match status" value="1"/>
</dbReference>
<evidence type="ECO:0000259" key="3">
    <source>
        <dbReference type="PROSITE" id="PS50110"/>
    </source>
</evidence>
<comment type="caution">
    <text evidence="5">The sequence shown here is derived from an EMBL/GenBank/DDBJ whole genome shotgun (WGS) entry which is preliminary data.</text>
</comment>
<gene>
    <name evidence="5" type="ORF">EHQ49_17890</name>
</gene>
<dbReference type="RefSeq" id="WP_135581254.1">
    <property type="nucleotide sequence ID" value="NZ_RQGA01000019.1"/>
</dbReference>
<dbReference type="PANTHER" id="PTHR48111">
    <property type="entry name" value="REGULATOR OF RPOS"/>
    <property type="match status" value="1"/>
</dbReference>
<dbReference type="GO" id="GO:0000976">
    <property type="term" value="F:transcription cis-regulatory region binding"/>
    <property type="evidence" value="ECO:0007669"/>
    <property type="project" value="TreeGrafter"/>
</dbReference>
<dbReference type="Pfam" id="PF00072">
    <property type="entry name" value="Response_reg"/>
    <property type="match status" value="1"/>
</dbReference>
<dbReference type="PROSITE" id="PS50112">
    <property type="entry name" value="PAS"/>
    <property type="match status" value="1"/>
</dbReference>
<dbReference type="GO" id="GO:0000156">
    <property type="term" value="F:phosphorelay response regulator activity"/>
    <property type="evidence" value="ECO:0007669"/>
    <property type="project" value="TreeGrafter"/>
</dbReference>
<dbReference type="InterPro" id="IPR011006">
    <property type="entry name" value="CheY-like_superfamily"/>
</dbReference>
<dbReference type="InterPro" id="IPR001789">
    <property type="entry name" value="Sig_transdc_resp-reg_receiver"/>
</dbReference>
<keyword evidence="6" id="KW-1185">Reference proteome</keyword>
<dbReference type="Proteomes" id="UP000298125">
    <property type="component" value="Unassembled WGS sequence"/>
</dbReference>
<protein>
    <submittedName>
        <fullName evidence="5">Response regulator</fullName>
    </submittedName>
</protein>
<dbReference type="NCBIfam" id="TIGR00229">
    <property type="entry name" value="sensory_box"/>
    <property type="match status" value="1"/>
</dbReference>
<keyword evidence="2" id="KW-0597">Phosphoprotein</keyword>
<evidence type="ECO:0000256" key="2">
    <source>
        <dbReference type="PROSITE-ProRule" id="PRU00169"/>
    </source>
</evidence>
<evidence type="ECO:0000313" key="5">
    <source>
        <dbReference type="EMBL" id="TGL33501.1"/>
    </source>
</evidence>
<dbReference type="GO" id="GO:0006355">
    <property type="term" value="P:regulation of DNA-templated transcription"/>
    <property type="evidence" value="ECO:0007669"/>
    <property type="project" value="TreeGrafter"/>
</dbReference>
<evidence type="ECO:0000313" key="6">
    <source>
        <dbReference type="Proteomes" id="UP000298125"/>
    </source>
</evidence>
<name>A0A4R9J5H8_9LEPT</name>
<keyword evidence="1" id="KW-0238">DNA-binding</keyword>
<dbReference type="AlphaFoldDB" id="A0A4R9J5H8"/>
<dbReference type="EMBL" id="RQGA01000019">
    <property type="protein sequence ID" value="TGL33501.1"/>
    <property type="molecule type" value="Genomic_DNA"/>
</dbReference>
<organism evidence="5 6">
    <name type="scientific">Leptospira perdikensis</name>
    <dbReference type="NCBI Taxonomy" id="2484948"/>
    <lineage>
        <taxon>Bacteria</taxon>
        <taxon>Pseudomonadati</taxon>
        <taxon>Spirochaetota</taxon>
        <taxon>Spirochaetia</taxon>
        <taxon>Leptospirales</taxon>
        <taxon>Leptospiraceae</taxon>
        <taxon>Leptospira</taxon>
    </lineage>
</organism>
<dbReference type="SMART" id="SM00091">
    <property type="entry name" value="PAS"/>
    <property type="match status" value="1"/>
</dbReference>
<dbReference type="Gene3D" id="3.30.450.20">
    <property type="entry name" value="PAS domain"/>
    <property type="match status" value="1"/>
</dbReference>
<dbReference type="InterPro" id="IPR000014">
    <property type="entry name" value="PAS"/>
</dbReference>
<feature type="domain" description="PAS" evidence="4">
    <location>
        <begin position="169"/>
        <end position="212"/>
    </location>
</feature>
<sequence length="255" mass="28923">MEQTISNDTKKLILLVEDQMMLAMVEIRHLEAAGFAVHHVLTGEEAIEYVSLNENDVDLILMDIDLGDGIDGTVAAKTILEKHTLPLVFLSLHSEVEVVQKTESITSFGYILKSSGEVMLIASIKMALRLFESYQTRNEAQQLFEKAFYVSPIAMSIHDIAKDFRYVNINPAFAKLVGYTAEEVLGKTSQELNLYENINDREEIKRLMIENGRLISYPHRFRIKSGEIREGSLSMEIVDIQGKPHALTFQNRLFT</sequence>
<dbReference type="GO" id="GO:0032993">
    <property type="term" value="C:protein-DNA complex"/>
    <property type="evidence" value="ECO:0007669"/>
    <property type="project" value="TreeGrafter"/>
</dbReference>